<comment type="caution">
    <text evidence="1">The sequence shown here is derived from an EMBL/GenBank/DDBJ whole genome shotgun (WGS) entry which is preliminary data.</text>
</comment>
<protein>
    <submittedName>
        <fullName evidence="1">Cystathionine beta-synthase</fullName>
    </submittedName>
</protein>
<dbReference type="EMBL" id="DPRK01000243">
    <property type="protein sequence ID" value="HCY82835.1"/>
    <property type="molecule type" value="Genomic_DNA"/>
</dbReference>
<evidence type="ECO:0000313" key="2">
    <source>
        <dbReference type="Proteomes" id="UP000263268"/>
    </source>
</evidence>
<feature type="non-terminal residue" evidence="1">
    <location>
        <position position="94"/>
    </location>
</feature>
<sequence>MLEYLKKVIHNMPTDWLRLTTHRLDIYNESLAKTQFLDAFETLYQQNNADTAALETLPTAYDYIRLGHPLSSVLEWTIANLHHLKPSHIISFSS</sequence>
<dbReference type="AlphaFoldDB" id="A0A3D6BXQ8"/>
<organism evidence="1 2">
    <name type="scientific">Xanthomarina gelatinilytica</name>
    <dbReference type="NCBI Taxonomy" id="1137281"/>
    <lineage>
        <taxon>Bacteria</taxon>
        <taxon>Pseudomonadati</taxon>
        <taxon>Bacteroidota</taxon>
        <taxon>Flavobacteriia</taxon>
        <taxon>Flavobacteriales</taxon>
        <taxon>Flavobacteriaceae</taxon>
        <taxon>Xanthomarina</taxon>
    </lineage>
</organism>
<dbReference type="Proteomes" id="UP000263268">
    <property type="component" value="Unassembled WGS sequence"/>
</dbReference>
<evidence type="ECO:0000313" key="1">
    <source>
        <dbReference type="EMBL" id="HCY82835.1"/>
    </source>
</evidence>
<proteinExistence type="predicted"/>
<gene>
    <name evidence="1" type="ORF">DHV22_15205</name>
</gene>
<reference evidence="1 2" key="1">
    <citation type="journal article" date="2018" name="Nat. Biotechnol.">
        <title>A standardized bacterial taxonomy based on genome phylogeny substantially revises the tree of life.</title>
        <authorList>
            <person name="Parks D.H."/>
            <person name="Chuvochina M."/>
            <person name="Waite D.W."/>
            <person name="Rinke C."/>
            <person name="Skarshewski A."/>
            <person name="Chaumeil P.A."/>
            <person name="Hugenholtz P."/>
        </authorList>
    </citation>
    <scope>NUCLEOTIDE SEQUENCE [LARGE SCALE GENOMIC DNA]</scope>
    <source>
        <strain evidence="1">UBA10227</strain>
    </source>
</reference>
<accession>A0A3D6BXQ8</accession>
<name>A0A3D6BXQ8_9FLAO</name>